<dbReference type="OrthoDB" id="5154177at2759"/>
<dbReference type="Proteomes" id="UP000054481">
    <property type="component" value="Unassembled WGS sequence"/>
</dbReference>
<gene>
    <name evidence="2" type="ORF">HIM_12041</name>
</gene>
<keyword evidence="3" id="KW-1185">Reference proteome</keyword>
<organism evidence="2 3">
    <name type="scientific">Hirsutella minnesotensis 3608</name>
    <dbReference type="NCBI Taxonomy" id="1043627"/>
    <lineage>
        <taxon>Eukaryota</taxon>
        <taxon>Fungi</taxon>
        <taxon>Dikarya</taxon>
        <taxon>Ascomycota</taxon>
        <taxon>Pezizomycotina</taxon>
        <taxon>Sordariomycetes</taxon>
        <taxon>Hypocreomycetidae</taxon>
        <taxon>Hypocreales</taxon>
        <taxon>Ophiocordycipitaceae</taxon>
        <taxon>Hirsutella</taxon>
    </lineage>
</organism>
<dbReference type="PROSITE" id="PS51184">
    <property type="entry name" value="JMJC"/>
    <property type="match status" value="1"/>
</dbReference>
<proteinExistence type="predicted"/>
<sequence>MYSKYEEMVRLLLRELQTTPFENSDNTRWHRNAELLQKMFPAESAINFARTGSISGLNDDVDVLYTTENEISCLFDKDGTLRIPTVIKSGQMRRTGGDIDEFLGVLSDRFRNRKVDVQDFSTTDKLPVQMRVEEVIDKIRDSSSLSSGRLPINLLNLKCLGQASHAPAFLNRRRFGLIPAINCRLEAELAGEETAGKQNRATIINGREVDLAGSMTFSLFAERGSFTGFHVDNPDGTWVCSLWGRKVWIFASKSDQFDTSKFEAEGDEWIPESVRITVLEPGDILIMPPGKIVPHAVLTLEDSHMVGGMFMDTHCILSSVEKLLWIVGHPMVTNEGIPLQLIRGWNHLRDLFLEMEPSSADRAKFDELSERVRKALSCPCTGPCGTKCLKCKCALSASQDGKCTQWCHLSRSKKARR</sequence>
<evidence type="ECO:0000313" key="3">
    <source>
        <dbReference type="Proteomes" id="UP000054481"/>
    </source>
</evidence>
<evidence type="ECO:0000313" key="2">
    <source>
        <dbReference type="EMBL" id="KJZ68564.1"/>
    </source>
</evidence>
<dbReference type="EMBL" id="KQ030862">
    <property type="protein sequence ID" value="KJZ68564.1"/>
    <property type="molecule type" value="Genomic_DNA"/>
</dbReference>
<dbReference type="InterPro" id="IPR003347">
    <property type="entry name" value="JmjC_dom"/>
</dbReference>
<protein>
    <recommendedName>
        <fullName evidence="1">JmjC domain-containing protein</fullName>
    </recommendedName>
</protein>
<accession>A0A0F8A0I1</accession>
<feature type="domain" description="JmjC" evidence="1">
    <location>
        <begin position="193"/>
        <end position="327"/>
    </location>
</feature>
<dbReference type="AlphaFoldDB" id="A0A0F8A0I1"/>
<dbReference type="Gene3D" id="2.60.120.650">
    <property type="entry name" value="Cupin"/>
    <property type="match status" value="1"/>
</dbReference>
<reference evidence="2 3" key="1">
    <citation type="journal article" date="2014" name="Genome Biol. Evol.">
        <title>Comparative genomics and transcriptomics analyses reveal divergent lifestyle features of nematode endoparasitic fungus Hirsutella minnesotensis.</title>
        <authorList>
            <person name="Lai Y."/>
            <person name="Liu K."/>
            <person name="Zhang X."/>
            <person name="Zhang X."/>
            <person name="Li K."/>
            <person name="Wang N."/>
            <person name="Shu C."/>
            <person name="Wu Y."/>
            <person name="Wang C."/>
            <person name="Bushley K.E."/>
            <person name="Xiang M."/>
            <person name="Liu X."/>
        </authorList>
    </citation>
    <scope>NUCLEOTIDE SEQUENCE [LARGE SCALE GENOMIC DNA]</scope>
    <source>
        <strain evidence="2 3">3608</strain>
    </source>
</reference>
<name>A0A0F8A0I1_9HYPO</name>
<evidence type="ECO:0000259" key="1">
    <source>
        <dbReference type="PROSITE" id="PS51184"/>
    </source>
</evidence>
<dbReference type="SUPFAM" id="SSF51197">
    <property type="entry name" value="Clavaminate synthase-like"/>
    <property type="match status" value="1"/>
</dbReference>